<dbReference type="Proteomes" id="UP000235388">
    <property type="component" value="Unassembled WGS sequence"/>
</dbReference>
<gene>
    <name evidence="2" type="ORF">PCANC_28642</name>
</gene>
<feature type="non-terminal residue" evidence="2">
    <location>
        <position position="1"/>
    </location>
</feature>
<accession>A0A2N5T9U3</accession>
<dbReference type="STRING" id="200324.A0A2N5T9U3"/>
<protein>
    <submittedName>
        <fullName evidence="2">Uncharacterized protein</fullName>
    </submittedName>
</protein>
<evidence type="ECO:0000256" key="1">
    <source>
        <dbReference type="SAM" id="MobiDB-lite"/>
    </source>
</evidence>
<comment type="caution">
    <text evidence="2">The sequence shown here is derived from an EMBL/GenBank/DDBJ whole genome shotgun (WGS) entry which is preliminary data.</text>
</comment>
<organism evidence="2 3">
    <name type="scientific">Puccinia coronata f. sp. avenae</name>
    <dbReference type="NCBI Taxonomy" id="200324"/>
    <lineage>
        <taxon>Eukaryota</taxon>
        <taxon>Fungi</taxon>
        <taxon>Dikarya</taxon>
        <taxon>Basidiomycota</taxon>
        <taxon>Pucciniomycotina</taxon>
        <taxon>Pucciniomycetes</taxon>
        <taxon>Pucciniales</taxon>
        <taxon>Pucciniaceae</taxon>
        <taxon>Puccinia</taxon>
    </lineage>
</organism>
<name>A0A2N5T9U3_9BASI</name>
<sequence length="414" mass="47049">NPALAALRPESPSNSEDGSNIPFNRMEFRSNNEGKIIFDKDALAFINRLLPRIHIPTWIQRALPILGKASFGSLKADKWRNLFTVQLPLILPVYWATGRPVARSLFRNFAHLVSMVKLALKRSINLETVEMYRKHTLEYLQSCRLLFPNVNLAPNHHMSIHLTEGMENMGPSRSKLKITFLTNFCRLANLQAVLSAPERFPADLQPYLRQLKSLFEESLCEDKIIPKSRQGFLDSSALKVLIRRLNKLFPCPTGATWITSNAWDKKREAESAKFLSVTSRIENLSTCEINKVNFSTYRENPSNSVIVLRANCAPQYGIIEQIFRHTRILGNGTSAANTWLAVQPLLPCNFPNPFAGQPDFELNVELRTFQTNTDTLYVNHPTEVLAHCSFIKYKPSEILPSIKKECIAVVSLER</sequence>
<proteinExistence type="predicted"/>
<dbReference type="AlphaFoldDB" id="A0A2N5T9U3"/>
<dbReference type="EMBL" id="PGCJ01000766">
    <property type="protein sequence ID" value="PLW22271.1"/>
    <property type="molecule type" value="Genomic_DNA"/>
</dbReference>
<evidence type="ECO:0000313" key="2">
    <source>
        <dbReference type="EMBL" id="PLW22271.1"/>
    </source>
</evidence>
<evidence type="ECO:0000313" key="3">
    <source>
        <dbReference type="Proteomes" id="UP000235388"/>
    </source>
</evidence>
<keyword evidence="3" id="KW-1185">Reference proteome</keyword>
<feature type="region of interest" description="Disordered" evidence="1">
    <location>
        <begin position="1"/>
        <end position="22"/>
    </location>
</feature>
<feature type="compositionally biased region" description="Polar residues" evidence="1">
    <location>
        <begin position="11"/>
        <end position="22"/>
    </location>
</feature>
<dbReference type="OrthoDB" id="2506024at2759"/>
<reference evidence="2 3" key="1">
    <citation type="submission" date="2017-11" db="EMBL/GenBank/DDBJ databases">
        <title>De novo assembly and phasing of dikaryotic genomes from two isolates of Puccinia coronata f. sp. avenae, the causal agent of oat crown rust.</title>
        <authorList>
            <person name="Miller M.E."/>
            <person name="Zhang Y."/>
            <person name="Omidvar V."/>
            <person name="Sperschneider J."/>
            <person name="Schwessinger B."/>
            <person name="Raley C."/>
            <person name="Palmer J.M."/>
            <person name="Garnica D."/>
            <person name="Upadhyaya N."/>
            <person name="Rathjen J."/>
            <person name="Taylor J.M."/>
            <person name="Park R.F."/>
            <person name="Dodds P.N."/>
            <person name="Hirsch C.D."/>
            <person name="Kianian S.F."/>
            <person name="Figueroa M."/>
        </authorList>
    </citation>
    <scope>NUCLEOTIDE SEQUENCE [LARGE SCALE GENOMIC DNA]</scope>
    <source>
        <strain evidence="2">12NC29</strain>
    </source>
</reference>